<keyword evidence="4" id="KW-1185">Reference proteome</keyword>
<dbReference type="GO" id="GO:0009190">
    <property type="term" value="P:cyclic nucleotide biosynthetic process"/>
    <property type="evidence" value="ECO:0007669"/>
    <property type="project" value="InterPro"/>
</dbReference>
<dbReference type="KEGG" id="chk:D4L85_20010"/>
<dbReference type="RefSeq" id="WP_119755971.1">
    <property type="nucleotide sequence ID" value="NZ_CP032382.1"/>
</dbReference>
<feature type="transmembrane region" description="Helical" evidence="1">
    <location>
        <begin position="98"/>
        <end position="122"/>
    </location>
</feature>
<dbReference type="GO" id="GO:0035556">
    <property type="term" value="P:intracellular signal transduction"/>
    <property type="evidence" value="ECO:0007669"/>
    <property type="project" value="InterPro"/>
</dbReference>
<dbReference type="SUPFAM" id="SSF55073">
    <property type="entry name" value="Nucleotide cyclase"/>
    <property type="match status" value="1"/>
</dbReference>
<keyword evidence="1" id="KW-1133">Transmembrane helix</keyword>
<dbReference type="OrthoDB" id="9768499at2"/>
<feature type="transmembrane region" description="Helical" evidence="1">
    <location>
        <begin position="64"/>
        <end position="86"/>
    </location>
</feature>
<dbReference type="PANTHER" id="PTHR43081:SF1">
    <property type="entry name" value="ADENYLATE CYCLASE, TERMINAL-DIFFERENTIATION SPECIFIC"/>
    <property type="match status" value="1"/>
</dbReference>
<keyword evidence="1" id="KW-0812">Transmembrane</keyword>
<keyword evidence="1" id="KW-0472">Membrane</keyword>
<reference evidence="4" key="1">
    <citation type="submission" date="2018-09" db="EMBL/GenBank/DDBJ databases">
        <title>Chryseolinea sp. KIS68-18 isolated from soil.</title>
        <authorList>
            <person name="Weon H.-Y."/>
            <person name="Kwon S.-W."/>
            <person name="Lee S.A."/>
        </authorList>
    </citation>
    <scope>NUCLEOTIDE SEQUENCE [LARGE SCALE GENOMIC DNA]</scope>
    <source>
        <strain evidence="4">KIS68-18</strain>
    </source>
</reference>
<evidence type="ECO:0000313" key="3">
    <source>
        <dbReference type="EMBL" id="AYB32721.1"/>
    </source>
</evidence>
<gene>
    <name evidence="3" type="ORF">D4L85_20010</name>
</gene>
<dbReference type="EMBL" id="CP032382">
    <property type="protein sequence ID" value="AYB32721.1"/>
    <property type="molecule type" value="Genomic_DNA"/>
</dbReference>
<accession>A0A385SR10</accession>
<dbReference type="Gene3D" id="3.30.70.1230">
    <property type="entry name" value="Nucleotide cyclase"/>
    <property type="match status" value="1"/>
</dbReference>
<dbReference type="CDD" id="cd07302">
    <property type="entry name" value="CHD"/>
    <property type="match status" value="1"/>
</dbReference>
<dbReference type="InterPro" id="IPR050697">
    <property type="entry name" value="Adenylyl/Guanylyl_Cyclase_3/4"/>
</dbReference>
<proteinExistence type="predicted"/>
<dbReference type="PROSITE" id="PS50125">
    <property type="entry name" value="GUANYLATE_CYCLASE_2"/>
    <property type="match status" value="1"/>
</dbReference>
<dbReference type="GO" id="GO:0004016">
    <property type="term" value="F:adenylate cyclase activity"/>
    <property type="evidence" value="ECO:0007669"/>
    <property type="project" value="UniProtKB-ARBA"/>
</dbReference>
<dbReference type="InterPro" id="IPR029787">
    <property type="entry name" value="Nucleotide_cyclase"/>
</dbReference>
<dbReference type="AlphaFoldDB" id="A0A385SR10"/>
<feature type="transmembrane region" description="Helical" evidence="1">
    <location>
        <begin position="142"/>
        <end position="161"/>
    </location>
</feature>
<protein>
    <submittedName>
        <fullName evidence="3">Adenylate/guanylate cyclase domain-containing protein</fullName>
    </submittedName>
</protein>
<evidence type="ECO:0000313" key="4">
    <source>
        <dbReference type="Proteomes" id="UP000266183"/>
    </source>
</evidence>
<sequence>MPKKIDYTATAQRIFAQFPFLTFLSIQINFWIIANVLLGTIMHLQTRSVGETFHLTGLGRLTPVLMVCVTIGILNGVCLGSADYYFDRKMARKQSLGRLLLLKTVISVSVLLLFFALLRFVLFDWVRSPQLASGLSPKSWEYIFYILAIYYFFMTLLINFINQVNKKYGPGVLVPLLLGKYSIPKEEERIFMFMDLKSSTSIAEKLGHIKYSEFIRDSFMDINRELLPYRAEVYQYVGDEIVVTWRVPDGLRDFCCIRFFFASEKHFLDRAEYYTTNYGFLPHFKAGLHMGKVTVVEIGDIKRDIAYHGDTLNTTARIQSVCNEYNKKFLISEYLLEKIDVNHHLKTEALGMIQLRGKTSSIGIASLDYERI</sequence>
<dbReference type="Proteomes" id="UP000266183">
    <property type="component" value="Chromosome"/>
</dbReference>
<evidence type="ECO:0000259" key="2">
    <source>
        <dbReference type="PROSITE" id="PS50125"/>
    </source>
</evidence>
<feature type="domain" description="Guanylate cyclase" evidence="2">
    <location>
        <begin position="190"/>
        <end position="319"/>
    </location>
</feature>
<name>A0A385SR10_9BACT</name>
<dbReference type="Pfam" id="PF00211">
    <property type="entry name" value="Guanylate_cyc"/>
    <property type="match status" value="1"/>
</dbReference>
<organism evidence="3 4">
    <name type="scientific">Chryseolinea soli</name>
    <dbReference type="NCBI Taxonomy" id="2321403"/>
    <lineage>
        <taxon>Bacteria</taxon>
        <taxon>Pseudomonadati</taxon>
        <taxon>Bacteroidota</taxon>
        <taxon>Cytophagia</taxon>
        <taxon>Cytophagales</taxon>
        <taxon>Fulvivirgaceae</taxon>
        <taxon>Chryseolinea</taxon>
    </lineage>
</organism>
<feature type="transmembrane region" description="Helical" evidence="1">
    <location>
        <begin position="20"/>
        <end position="44"/>
    </location>
</feature>
<dbReference type="InterPro" id="IPR001054">
    <property type="entry name" value="A/G_cyclase"/>
</dbReference>
<dbReference type="PANTHER" id="PTHR43081">
    <property type="entry name" value="ADENYLATE CYCLASE, TERMINAL-DIFFERENTIATION SPECIFIC-RELATED"/>
    <property type="match status" value="1"/>
</dbReference>
<evidence type="ECO:0000256" key="1">
    <source>
        <dbReference type="SAM" id="Phobius"/>
    </source>
</evidence>